<keyword evidence="2" id="KW-1133">Transmembrane helix</keyword>
<proteinExistence type="predicted"/>
<protein>
    <recommendedName>
        <fullName evidence="5">Transmembrane protein</fullName>
    </recommendedName>
</protein>
<organism evidence="3 4">
    <name type="scientific">Ectocarpus siliculosus</name>
    <name type="common">Brown alga</name>
    <name type="synonym">Conferva siliculosa</name>
    <dbReference type="NCBI Taxonomy" id="2880"/>
    <lineage>
        <taxon>Eukaryota</taxon>
        <taxon>Sar</taxon>
        <taxon>Stramenopiles</taxon>
        <taxon>Ochrophyta</taxon>
        <taxon>PX clade</taxon>
        <taxon>Phaeophyceae</taxon>
        <taxon>Ectocarpales</taxon>
        <taxon>Ectocarpaceae</taxon>
        <taxon>Ectocarpus</taxon>
    </lineage>
</organism>
<evidence type="ECO:0008006" key="5">
    <source>
        <dbReference type="Google" id="ProtNLM"/>
    </source>
</evidence>
<keyword evidence="4" id="KW-1185">Reference proteome</keyword>
<evidence type="ECO:0000313" key="4">
    <source>
        <dbReference type="Proteomes" id="UP000002630"/>
    </source>
</evidence>
<feature type="transmembrane region" description="Helical" evidence="2">
    <location>
        <begin position="39"/>
        <end position="64"/>
    </location>
</feature>
<dbReference type="EMBL" id="FN649742">
    <property type="protein sequence ID" value="CBJ29043.1"/>
    <property type="molecule type" value="Genomic_DNA"/>
</dbReference>
<evidence type="ECO:0000256" key="2">
    <source>
        <dbReference type="SAM" id="Phobius"/>
    </source>
</evidence>
<dbReference type="OrthoDB" id="10377198at2759"/>
<accession>D7FJE0</accession>
<gene>
    <name evidence="3" type="ORF">Esi_0133_0040</name>
</gene>
<evidence type="ECO:0000313" key="3">
    <source>
        <dbReference type="EMBL" id="CBJ29043.1"/>
    </source>
</evidence>
<keyword evidence="2" id="KW-0812">Transmembrane</keyword>
<feature type="region of interest" description="Disordered" evidence="1">
    <location>
        <begin position="164"/>
        <end position="294"/>
    </location>
</feature>
<dbReference type="InParanoid" id="D7FJE0"/>
<dbReference type="AlphaFoldDB" id="D7FJE0"/>
<name>D7FJE0_ECTSI</name>
<keyword evidence="2" id="KW-0472">Membrane</keyword>
<evidence type="ECO:0000256" key="1">
    <source>
        <dbReference type="SAM" id="MobiDB-lite"/>
    </source>
</evidence>
<sequence length="294" mass="30748">MHVESPQTRACVSCIPSRSSSTKCAYCCGTPNAECDLEWSWGAVLATLSVSAVFATCSGILALAEKRRKRKGISLARAWSIPQGMPVLRATVTDLSDAVRGRASIWSAEGLNGADVGDDDLLEHVGLLEEIPNDSIYGALVQQRDSDIPVAKLAEDNWVTAMAFAGGQPNPDSDPVTYGSTSTTTASTSRREGAGPEGQEEEEHTWSVSRWRSARATARQARRLNSSGGGSRSGRAGDGVVSPADPTTLAYISTPAAGPTPSGGEGVARGRASRWEPPPPVAVLGDDLETPGGR</sequence>
<dbReference type="Proteomes" id="UP000002630">
    <property type="component" value="Linkage Group LG17"/>
</dbReference>
<dbReference type="EMBL" id="FN647953">
    <property type="protein sequence ID" value="CBJ29043.1"/>
    <property type="molecule type" value="Genomic_DNA"/>
</dbReference>
<reference evidence="3 4" key="1">
    <citation type="journal article" date="2010" name="Nature">
        <title>The Ectocarpus genome and the independent evolution of multicellularity in brown algae.</title>
        <authorList>
            <person name="Cock J.M."/>
            <person name="Sterck L."/>
            <person name="Rouze P."/>
            <person name="Scornet D."/>
            <person name="Allen A.E."/>
            <person name="Amoutzias G."/>
            <person name="Anthouard V."/>
            <person name="Artiguenave F."/>
            <person name="Aury J.M."/>
            <person name="Badger J.H."/>
            <person name="Beszteri B."/>
            <person name="Billiau K."/>
            <person name="Bonnet E."/>
            <person name="Bothwell J.H."/>
            <person name="Bowler C."/>
            <person name="Boyen C."/>
            <person name="Brownlee C."/>
            <person name="Carrano C.J."/>
            <person name="Charrier B."/>
            <person name="Cho G.Y."/>
            <person name="Coelho S.M."/>
            <person name="Collen J."/>
            <person name="Corre E."/>
            <person name="Da Silva C."/>
            <person name="Delage L."/>
            <person name="Delaroque N."/>
            <person name="Dittami S.M."/>
            <person name="Doulbeau S."/>
            <person name="Elias M."/>
            <person name="Farnham G."/>
            <person name="Gachon C.M."/>
            <person name="Gschloessl B."/>
            <person name="Heesch S."/>
            <person name="Jabbari K."/>
            <person name="Jubin C."/>
            <person name="Kawai H."/>
            <person name="Kimura K."/>
            <person name="Kloareg B."/>
            <person name="Kupper F.C."/>
            <person name="Lang D."/>
            <person name="Le Bail A."/>
            <person name="Leblanc C."/>
            <person name="Lerouge P."/>
            <person name="Lohr M."/>
            <person name="Lopez P.J."/>
            <person name="Martens C."/>
            <person name="Maumus F."/>
            <person name="Michel G."/>
            <person name="Miranda-Saavedra D."/>
            <person name="Morales J."/>
            <person name="Moreau H."/>
            <person name="Motomura T."/>
            <person name="Nagasato C."/>
            <person name="Napoli C.A."/>
            <person name="Nelson D.R."/>
            <person name="Nyvall-Collen P."/>
            <person name="Peters A.F."/>
            <person name="Pommier C."/>
            <person name="Potin P."/>
            <person name="Poulain J."/>
            <person name="Quesneville H."/>
            <person name="Read B."/>
            <person name="Rensing S.A."/>
            <person name="Ritter A."/>
            <person name="Rousvoal S."/>
            <person name="Samanta M."/>
            <person name="Samson G."/>
            <person name="Schroeder D.C."/>
            <person name="Segurens B."/>
            <person name="Strittmatter M."/>
            <person name="Tonon T."/>
            <person name="Tregear J.W."/>
            <person name="Valentin K."/>
            <person name="von Dassow P."/>
            <person name="Yamagishi T."/>
            <person name="Van de Peer Y."/>
            <person name="Wincker P."/>
        </authorList>
    </citation>
    <scope>NUCLEOTIDE SEQUENCE [LARGE SCALE GENOMIC DNA]</scope>
    <source>
        <strain evidence="4">Ec32 / CCAP1310/4</strain>
    </source>
</reference>
<feature type="compositionally biased region" description="Low complexity" evidence="1">
    <location>
        <begin position="210"/>
        <end position="226"/>
    </location>
</feature>